<dbReference type="Proteomes" id="UP000094487">
    <property type="component" value="Unassembled WGS sequence"/>
</dbReference>
<dbReference type="RefSeq" id="WP_069320855.1">
    <property type="nucleotide sequence ID" value="NZ_MDDS01000031.1"/>
</dbReference>
<keyword evidence="2" id="KW-1185">Reference proteome</keyword>
<gene>
    <name evidence="1" type="ORF">BFL28_18210</name>
</gene>
<reference evidence="1 2" key="1">
    <citation type="submission" date="2016-08" db="EMBL/GenBank/DDBJ databases">
        <title>Draft genome of the agarase producing Sphingomonas sp. MCT13.</title>
        <authorList>
            <person name="D'Andrea M.M."/>
            <person name="Rossolini G.M."/>
            <person name="Thaller M.C."/>
        </authorList>
    </citation>
    <scope>NUCLEOTIDE SEQUENCE [LARGE SCALE GENOMIC DNA]</scope>
    <source>
        <strain evidence="1 2">MCT13</strain>
    </source>
</reference>
<evidence type="ECO:0000313" key="1">
    <source>
        <dbReference type="EMBL" id="ODP37406.1"/>
    </source>
</evidence>
<evidence type="ECO:0000313" key="2">
    <source>
        <dbReference type="Proteomes" id="UP000094487"/>
    </source>
</evidence>
<proteinExistence type="predicted"/>
<organism evidence="1 2">
    <name type="scientific">Sphingomonas turrisvirgatae</name>
    <dbReference type="NCBI Taxonomy" id="1888892"/>
    <lineage>
        <taxon>Bacteria</taxon>
        <taxon>Pseudomonadati</taxon>
        <taxon>Pseudomonadota</taxon>
        <taxon>Alphaproteobacteria</taxon>
        <taxon>Sphingomonadales</taxon>
        <taxon>Sphingomonadaceae</taxon>
        <taxon>Sphingomonas</taxon>
    </lineage>
</organism>
<dbReference type="STRING" id="1888892.BFL28_18210"/>
<dbReference type="AlphaFoldDB" id="A0A1E3LUI4"/>
<accession>A0A1E3LUI4</accession>
<dbReference type="EMBL" id="MDDS01000031">
    <property type="protein sequence ID" value="ODP37406.1"/>
    <property type="molecule type" value="Genomic_DNA"/>
</dbReference>
<comment type="caution">
    <text evidence="1">The sequence shown here is derived from an EMBL/GenBank/DDBJ whole genome shotgun (WGS) entry which is preliminary data.</text>
</comment>
<sequence>MLQQRCPRGSIRGAGQIDIASTRYCAINSKAELLALAEAMAKLPALGVIEHVGAAADLEG</sequence>
<protein>
    <submittedName>
        <fullName evidence="1">Uncharacterized protein</fullName>
    </submittedName>
</protein>
<name>A0A1E3LUI4_9SPHN</name>